<dbReference type="Proteomes" id="UP001442494">
    <property type="component" value="Unassembled WGS sequence"/>
</dbReference>
<dbReference type="Gene3D" id="3.30.1950.10">
    <property type="entry name" value="wza like domain"/>
    <property type="match status" value="2"/>
</dbReference>
<evidence type="ECO:0000259" key="2">
    <source>
        <dbReference type="Pfam" id="PF02563"/>
    </source>
</evidence>
<gene>
    <name evidence="4" type="ORF">NDI37_02045</name>
</gene>
<feature type="domain" description="Polysaccharide export protein N-terminal" evidence="2">
    <location>
        <begin position="184"/>
        <end position="237"/>
    </location>
</feature>
<dbReference type="InterPro" id="IPR019554">
    <property type="entry name" value="Soluble_ligand-bd"/>
</dbReference>
<dbReference type="PANTHER" id="PTHR33619:SF3">
    <property type="entry name" value="POLYSACCHARIDE EXPORT PROTEIN GFCE-RELATED"/>
    <property type="match status" value="1"/>
</dbReference>
<sequence length="485" mass="52299">MTKIPLRRFTALSLLSLQTSAYTLLGGVFLWTRQASATPVTAHPNAQAQLPQVPVVVPPAPVDPTSPPPPVGYPTQQPLLEGTPSPQFSRYQLGIGDVINVVVQRPLGAYRLGTGDVVSLLVQRFPDLNVQTAIDLDGNIIVPLLGRVSLKGLTVQQAQEKIRLGLNRFVVDPAVTLSLSTPRPELNFQAQVNQQGDIVVPQVGRVSVQGLTLEEAQEKIRLGFNRFYIDPDVTLTLASARPTQVTISGEVVKPGYYTLGPGSVLTAALLTAGGSTNQADLRSVLVRRSLFDGSIIEQRVDLFTPLANGQALPNLRLQDGDAVIVPRIEVGTEQTYDRTLVSRSTISQQQINIRVLSYAGRGIGNITLANGSNFVDALSALVPNPDNANLREIALIRFDQERGKAVTQKIDGKAALMGDVSQNVPLQNNDVIVVGRSLLGKISYALTTYTAPFRDILQFFLFLRQFGEETTILFGPGGNNSDSGN</sequence>
<accession>A0ABV0JIJ7</accession>
<protein>
    <submittedName>
        <fullName evidence="4">Polysaccharide biosynthesis/export family protein</fullName>
    </submittedName>
</protein>
<evidence type="ECO:0000256" key="1">
    <source>
        <dbReference type="ARBA" id="ARBA00022729"/>
    </source>
</evidence>
<dbReference type="Gene3D" id="3.10.560.10">
    <property type="entry name" value="Outer membrane lipoprotein wza domain like"/>
    <property type="match status" value="2"/>
</dbReference>
<organism evidence="4 5">
    <name type="scientific">Funiculus sociatus GB2-A5</name>
    <dbReference type="NCBI Taxonomy" id="2933946"/>
    <lineage>
        <taxon>Bacteria</taxon>
        <taxon>Bacillati</taxon>
        <taxon>Cyanobacteriota</taxon>
        <taxon>Cyanophyceae</taxon>
        <taxon>Coleofasciculales</taxon>
        <taxon>Coleofasciculaceae</taxon>
        <taxon>Funiculus</taxon>
    </lineage>
</organism>
<reference evidence="4 5" key="1">
    <citation type="submission" date="2022-04" db="EMBL/GenBank/DDBJ databases">
        <title>Positive selection, recombination, and allopatry shape intraspecific diversity of widespread and dominant cyanobacteria.</title>
        <authorList>
            <person name="Wei J."/>
            <person name="Shu W."/>
            <person name="Hu C."/>
        </authorList>
    </citation>
    <scope>NUCLEOTIDE SEQUENCE [LARGE SCALE GENOMIC DNA]</scope>
    <source>
        <strain evidence="4 5">GB2-A5</strain>
    </source>
</reference>
<keyword evidence="5" id="KW-1185">Reference proteome</keyword>
<dbReference type="RefSeq" id="WP_190427984.1">
    <property type="nucleotide sequence ID" value="NZ_JAMPKK010000002.1"/>
</dbReference>
<feature type="domain" description="Soluble ligand binding" evidence="3">
    <location>
        <begin position="245"/>
        <end position="294"/>
    </location>
</feature>
<proteinExistence type="predicted"/>
<dbReference type="EMBL" id="JAMPKK010000002">
    <property type="protein sequence ID" value="MEP0863247.1"/>
    <property type="molecule type" value="Genomic_DNA"/>
</dbReference>
<evidence type="ECO:0000313" key="5">
    <source>
        <dbReference type="Proteomes" id="UP001442494"/>
    </source>
</evidence>
<dbReference type="InterPro" id="IPR049712">
    <property type="entry name" value="Poly_export"/>
</dbReference>
<dbReference type="InterPro" id="IPR003715">
    <property type="entry name" value="Poly_export_N"/>
</dbReference>
<keyword evidence="1" id="KW-0732">Signal</keyword>
<evidence type="ECO:0000259" key="3">
    <source>
        <dbReference type="Pfam" id="PF10531"/>
    </source>
</evidence>
<dbReference type="Pfam" id="PF02563">
    <property type="entry name" value="Poly_export"/>
    <property type="match status" value="2"/>
</dbReference>
<dbReference type="Pfam" id="PF10531">
    <property type="entry name" value="SLBB"/>
    <property type="match status" value="1"/>
</dbReference>
<comment type="caution">
    <text evidence="4">The sequence shown here is derived from an EMBL/GenBank/DDBJ whole genome shotgun (WGS) entry which is preliminary data.</text>
</comment>
<dbReference type="PANTHER" id="PTHR33619">
    <property type="entry name" value="POLYSACCHARIDE EXPORT PROTEIN GFCE-RELATED"/>
    <property type="match status" value="1"/>
</dbReference>
<feature type="domain" description="Polysaccharide export protein N-terminal" evidence="2">
    <location>
        <begin position="109"/>
        <end position="179"/>
    </location>
</feature>
<evidence type="ECO:0000313" key="4">
    <source>
        <dbReference type="EMBL" id="MEP0863247.1"/>
    </source>
</evidence>
<name>A0ABV0JIJ7_9CYAN</name>